<gene>
    <name evidence="1 2" type="ORF">Bm14800</name>
    <name evidence="2" type="ORF">BM_BM14800</name>
    <name evidence="1" type="ORF">BM_Bm14800</name>
</gene>
<organism evidence="1">
    <name type="scientific">Brugia malayi</name>
    <name type="common">Filarial nematode worm</name>
    <dbReference type="NCBI Taxonomy" id="6279"/>
    <lineage>
        <taxon>Eukaryota</taxon>
        <taxon>Metazoa</taxon>
        <taxon>Ecdysozoa</taxon>
        <taxon>Nematoda</taxon>
        <taxon>Chromadorea</taxon>
        <taxon>Rhabditida</taxon>
        <taxon>Spirurina</taxon>
        <taxon>Spiruromorpha</taxon>
        <taxon>Filarioidea</taxon>
        <taxon>Onchocercidae</taxon>
        <taxon>Brugia</taxon>
    </lineage>
</organism>
<dbReference type="RefSeq" id="XP_042930381.1">
    <property type="nucleotide sequence ID" value="XM_043074447.1"/>
</dbReference>
<name>A0A0K0J1R8_BRUMA</name>
<reference evidence="1" key="1">
    <citation type="journal article" date="2007" name="Science">
        <title>Draft genome of the filarial nematode parasite Brugia malayi.</title>
        <authorList>
            <person name="Ghedin E."/>
            <person name="Wang S."/>
            <person name="Spiro D."/>
            <person name="Caler E."/>
            <person name="Zhao Q."/>
            <person name="Crabtree J."/>
            <person name="Allen J.E."/>
            <person name="Delcher A.L."/>
            <person name="Guiliano D.B."/>
            <person name="Miranda-Saavedra D."/>
            <person name="Angiuoli S.V."/>
            <person name="Creasy T."/>
            <person name="Amedeo P."/>
            <person name="Haas B."/>
            <person name="El-Sayed N.M."/>
            <person name="Wortman J.R."/>
            <person name="Feldblyum T."/>
            <person name="Tallon L."/>
            <person name="Schatz M."/>
            <person name="Shumway M."/>
            <person name="Koo H."/>
            <person name="Salzberg S.L."/>
            <person name="Schobel S."/>
            <person name="Pertea M."/>
            <person name="Pop M."/>
            <person name="White O."/>
            <person name="Barton G.J."/>
            <person name="Carlow C.K."/>
            <person name="Crawford M.J."/>
            <person name="Daub J."/>
            <person name="Dimmic M.W."/>
            <person name="Estes C.F."/>
            <person name="Foster J.M."/>
            <person name="Ganatra M."/>
            <person name="Gregory W.F."/>
            <person name="Johnson N.M."/>
            <person name="Jin J."/>
            <person name="Komuniecki R."/>
            <person name="Korf I."/>
            <person name="Kumar S."/>
            <person name="Laney S."/>
            <person name="Li B.W."/>
            <person name="Li W."/>
            <person name="Lindblom T.H."/>
            <person name="Lustigman S."/>
            <person name="Ma D."/>
            <person name="Maina C.V."/>
            <person name="Martin D.M."/>
            <person name="McCarter J.P."/>
            <person name="McReynolds L."/>
            <person name="Mitreva M."/>
            <person name="Nutman T.B."/>
            <person name="Parkinson J."/>
            <person name="Peregrin-Alvarez J.M."/>
            <person name="Poole C."/>
            <person name="Ren Q."/>
            <person name="Saunders L."/>
            <person name="Sluder A.E."/>
            <person name="Smith K."/>
            <person name="Stanke M."/>
            <person name="Unnasch T.R."/>
            <person name="Ware J."/>
            <person name="Wei A.D."/>
            <person name="Weil G."/>
            <person name="Williams D.J."/>
            <person name="Zhang Y."/>
            <person name="Williams S.A."/>
            <person name="Fraser-Liggett C."/>
            <person name="Slatko B."/>
            <person name="Blaxter M.L."/>
            <person name="Scott A.L."/>
        </authorList>
    </citation>
    <scope>NUCLEOTIDE SEQUENCE</scope>
    <source>
        <strain evidence="1">FR3</strain>
    </source>
</reference>
<dbReference type="EMBL" id="CAAKNF010000196">
    <property type="protein sequence ID" value="VIO87774.1"/>
    <property type="molecule type" value="Genomic_DNA"/>
</dbReference>
<reference evidence="1" key="2">
    <citation type="submission" date="2012-12" db="EMBL/GenBank/DDBJ databases">
        <authorList>
            <person name="Gao Y.W."/>
            <person name="Fan S.T."/>
            <person name="Sun H.T."/>
            <person name="Wang Z."/>
            <person name="Gao X.L."/>
            <person name="Li Y.G."/>
            <person name="Wang T.C."/>
            <person name="Zhang K."/>
            <person name="Xu W.W."/>
            <person name="Yu Z.J."/>
            <person name="Xia X.Z."/>
        </authorList>
    </citation>
    <scope>NUCLEOTIDE SEQUENCE</scope>
    <source>
        <strain evidence="1">FR3</strain>
    </source>
</reference>
<dbReference type="AlphaFoldDB" id="A0A0K0J1R8"/>
<reference evidence="2" key="3">
    <citation type="submission" date="2019-04" db="EMBL/GenBank/DDBJ databases">
        <authorList>
            <person name="Howe K."/>
            <person name="Paulini M."/>
            <person name="Williams G."/>
        </authorList>
    </citation>
    <scope>NUCLEOTIDE SEQUENCE [LARGE SCALE GENOMIC DNA]</scope>
    <source>
        <strain evidence="2">FR3</strain>
    </source>
</reference>
<protein>
    <submittedName>
        <fullName evidence="1">Bm14800</fullName>
    </submittedName>
</protein>
<accession>A0A0K0J1R8</accession>
<dbReference type="EMBL" id="LN856465">
    <property type="protein sequence ID" value="CDQ06076.1"/>
    <property type="molecule type" value="Genomic_DNA"/>
</dbReference>
<evidence type="ECO:0000313" key="2">
    <source>
        <dbReference type="EMBL" id="VIO87774.1"/>
    </source>
</evidence>
<dbReference type="KEGG" id="bmy:BM_BM14800"/>
<proteinExistence type="predicted"/>
<evidence type="ECO:0000313" key="1">
    <source>
        <dbReference type="EMBL" id="CDQ06076.1"/>
    </source>
</evidence>
<dbReference type="CTD" id="66058164"/>
<dbReference type="GeneID" id="66058164"/>
<accession>A0A4E9EUG6</accession>
<sequence length="37" mass="4572">MMKMHKLLETILCFDYNQFSIENLPECGRDFWDEFVQ</sequence>